<evidence type="ECO:0000256" key="15">
    <source>
        <dbReference type="ARBA" id="ARBA00022989"/>
    </source>
</evidence>
<protein>
    <recommendedName>
        <fullName evidence="3">non-specific serine/threonine protein kinase</fullName>
        <ecNumber evidence="3">2.7.11.1</ecNumber>
    </recommendedName>
</protein>
<dbReference type="PROSITE" id="PS50011">
    <property type="entry name" value="PROTEIN_KINASE_DOM"/>
    <property type="match status" value="1"/>
</dbReference>
<dbReference type="Pfam" id="PF13855">
    <property type="entry name" value="LRR_8"/>
    <property type="match status" value="1"/>
</dbReference>
<dbReference type="SUPFAM" id="SSF56112">
    <property type="entry name" value="Protein kinase-like (PK-like)"/>
    <property type="match status" value="1"/>
</dbReference>
<dbReference type="PROSITE" id="PS00109">
    <property type="entry name" value="PROTEIN_KINASE_TYR"/>
    <property type="match status" value="1"/>
</dbReference>
<evidence type="ECO:0000256" key="21">
    <source>
        <dbReference type="PROSITE-ProRule" id="PRU10141"/>
    </source>
</evidence>
<dbReference type="InterPro" id="IPR051716">
    <property type="entry name" value="Plant_RL_S/T_kinase"/>
</dbReference>
<comment type="caution">
    <text evidence="24">The sequence shown here is derived from an EMBL/GenBank/DDBJ whole genome shotgun (WGS) entry which is preliminary data.</text>
</comment>
<evidence type="ECO:0000256" key="12">
    <source>
        <dbReference type="ARBA" id="ARBA00022741"/>
    </source>
</evidence>
<evidence type="ECO:0000256" key="18">
    <source>
        <dbReference type="ARBA" id="ARBA00023180"/>
    </source>
</evidence>
<dbReference type="PANTHER" id="PTHR48053:SF50">
    <property type="entry name" value="PROTEIN KINASE DOMAIN-CONTAINING PROTEIN"/>
    <property type="match status" value="1"/>
</dbReference>
<dbReference type="SMART" id="SM00369">
    <property type="entry name" value="LRR_TYP"/>
    <property type="match status" value="7"/>
</dbReference>
<dbReference type="PRINTS" id="PR00019">
    <property type="entry name" value="LEURICHRPT"/>
</dbReference>
<evidence type="ECO:0000256" key="4">
    <source>
        <dbReference type="ARBA" id="ARBA00022475"/>
    </source>
</evidence>
<gene>
    <name evidence="24" type="ORF">BDA96_05G048000</name>
</gene>
<proteinExistence type="predicted"/>
<dbReference type="InterPro" id="IPR008266">
    <property type="entry name" value="Tyr_kinase_AS"/>
</dbReference>
<dbReference type="Pfam" id="PF08263">
    <property type="entry name" value="LRRNT_2"/>
    <property type="match status" value="1"/>
</dbReference>
<keyword evidence="4" id="KW-1003">Cell membrane</keyword>
<evidence type="ECO:0000256" key="7">
    <source>
        <dbReference type="ARBA" id="ARBA00022614"/>
    </source>
</evidence>
<dbReference type="SUPFAM" id="SSF52047">
    <property type="entry name" value="RNI-like"/>
    <property type="match status" value="1"/>
</dbReference>
<reference evidence="24" key="2">
    <citation type="submission" date="2020-10" db="EMBL/GenBank/DDBJ databases">
        <authorList>
            <person name="Cooper E.A."/>
            <person name="Brenton Z.W."/>
            <person name="Flinn B.S."/>
            <person name="Jenkins J."/>
            <person name="Shu S."/>
            <person name="Flowers D."/>
            <person name="Luo F."/>
            <person name="Wang Y."/>
            <person name="Xia P."/>
            <person name="Barry K."/>
            <person name="Daum C."/>
            <person name="Lipzen A."/>
            <person name="Yoshinaga Y."/>
            <person name="Schmutz J."/>
            <person name="Saski C."/>
            <person name="Vermerris W."/>
            <person name="Kresovich S."/>
        </authorList>
    </citation>
    <scope>NUCLEOTIDE SEQUENCE</scope>
</reference>
<keyword evidence="5" id="KW-0723">Serine/threonine-protein kinase</keyword>
<dbReference type="Gene3D" id="3.30.200.20">
    <property type="entry name" value="Phosphorylase Kinase, domain 1"/>
    <property type="match status" value="1"/>
</dbReference>
<reference evidence="24" key="1">
    <citation type="journal article" date="2019" name="BMC Genomics">
        <title>A new reference genome for Sorghum bicolor reveals high levels of sequence similarity between sweet and grain genotypes: implications for the genetics of sugar metabolism.</title>
        <authorList>
            <person name="Cooper E.A."/>
            <person name="Brenton Z.W."/>
            <person name="Flinn B.S."/>
            <person name="Jenkins J."/>
            <person name="Shu S."/>
            <person name="Flowers D."/>
            <person name="Luo F."/>
            <person name="Wang Y."/>
            <person name="Xia P."/>
            <person name="Barry K."/>
            <person name="Daum C."/>
            <person name="Lipzen A."/>
            <person name="Yoshinaga Y."/>
            <person name="Schmutz J."/>
            <person name="Saski C."/>
            <person name="Vermerris W."/>
            <person name="Kresovich S."/>
        </authorList>
    </citation>
    <scope>NUCLEOTIDE SEQUENCE</scope>
</reference>
<keyword evidence="13" id="KW-0418">Kinase</keyword>
<keyword evidence="16" id="KW-0472">Membrane</keyword>
<keyword evidence="15" id="KW-1133">Transmembrane helix</keyword>
<evidence type="ECO:0000256" key="10">
    <source>
        <dbReference type="ARBA" id="ARBA00022729"/>
    </source>
</evidence>
<evidence type="ECO:0000256" key="16">
    <source>
        <dbReference type="ARBA" id="ARBA00023136"/>
    </source>
</evidence>
<sequence length="999" mass="109811">MSNPTVTEISLITLVLLVLASTAANGATPSRSISLRTQAAALLDWKSTLKHYSQHQLGTWSSDVVPPCNWTGVTCGDVVVALAQRRHGRASSSTSKAITELSLRAADLAGELDTLKFESLPYLASLDLSDNAYFGQIPLSLFNLSRHTFLALSGNNLSGNIPWQLGKLQAIPCLFLKTPLDILPTHSMALSSNLLAGQIPSTLANLTNLNTLGLSDNHLSGSIPEDLGRIQTLQLLELNSNNLNGTVPSSLGNLTMLKILYLIENLYLYQNQHTGLIPVELGMLTNLIELDLSKNHFTGPVPPTAGNMTSLTFLAIWRTHVTGSIPNEIGNLVNLQLLDLSENQLSGPIPSSFGNLVSVNVMLLFTNTLSGPLPPALSNLTNLVDIELSENQLYGPLPDFCQGRKLQTLQLSSNNLDGPIPKTLKDCNSLIFLSLGFNQIHGDITEAFGVYPHLQHIGLWNLPAELGKLENLVRLNLFSNNLTGEIPPAVGNLVNLNILNLKYNQVSGRIPKQIGQLKNLEILDLSSNQLDGPIPDEIGNSLNLQALFLGNNNLNASLPSTLSHLIYLQNMLDVSQNNLSGPIPSELGNLQMLTFVNLSHNQFSGVIPTSITSMRSLSVFDVSYNILEGPLPEGFHNASAKWFLHNKGLCGDLAGMSPCYLPEAHHGQNRQKLIVETSVPVALVAISSVACFLVIWFCCKKSSQETKPVEKTGAFSVWGFDGKLAFEDIVTATDNFDEKHCIGEGAYGRVYKATLQDGQVVAVKKLHPGDEETNDEIRFHREIETLTKIRQRSIVKLYGFCCHPRYRFLVCQFIERGNLASVLSNEELAFHWQRRTDLIRDVAQAIAYLHHDCQPPIIHRDITSRNILLDADYKAFVSDFGIARMLKADSSNWSVLAGTYGYIAPEFSYTSLVTEKCDVYSFGVVVLEVLMGQHPRDLQNVASYENQFVLEEILDKRLPIPEADEEENVNSCVSMAFHCLLPSPQERPTMMEVFRGLAI</sequence>
<dbReference type="SUPFAM" id="SSF52058">
    <property type="entry name" value="L domain-like"/>
    <property type="match status" value="1"/>
</dbReference>
<dbReference type="InterPro" id="IPR011009">
    <property type="entry name" value="Kinase-like_dom_sf"/>
</dbReference>
<dbReference type="InterPro" id="IPR001611">
    <property type="entry name" value="Leu-rich_rpt"/>
</dbReference>
<keyword evidence="14 21" id="KW-0067">ATP-binding</keyword>
<evidence type="ECO:0000256" key="22">
    <source>
        <dbReference type="SAM" id="SignalP"/>
    </source>
</evidence>
<dbReference type="Gene3D" id="1.10.510.10">
    <property type="entry name" value="Transferase(Phosphotransferase) domain 1"/>
    <property type="match status" value="1"/>
</dbReference>
<accession>A0A921UEN0</accession>
<dbReference type="FunFam" id="3.80.10.10:FF:000095">
    <property type="entry name" value="LRR receptor-like serine/threonine-protein kinase GSO1"/>
    <property type="match status" value="2"/>
</dbReference>
<dbReference type="EC" id="2.7.11.1" evidence="3"/>
<dbReference type="Gene3D" id="3.80.10.10">
    <property type="entry name" value="Ribonuclease Inhibitor"/>
    <property type="match status" value="4"/>
</dbReference>
<evidence type="ECO:0000256" key="17">
    <source>
        <dbReference type="ARBA" id="ARBA00023170"/>
    </source>
</evidence>
<evidence type="ECO:0000256" key="13">
    <source>
        <dbReference type="ARBA" id="ARBA00022777"/>
    </source>
</evidence>
<evidence type="ECO:0000256" key="11">
    <source>
        <dbReference type="ARBA" id="ARBA00022737"/>
    </source>
</evidence>
<evidence type="ECO:0000313" key="25">
    <source>
        <dbReference type="Proteomes" id="UP000807115"/>
    </source>
</evidence>
<dbReference type="Pfam" id="PF00069">
    <property type="entry name" value="Pkinase"/>
    <property type="match status" value="1"/>
</dbReference>
<evidence type="ECO:0000256" key="20">
    <source>
        <dbReference type="ARBA" id="ARBA00048679"/>
    </source>
</evidence>
<dbReference type="AlphaFoldDB" id="A0A921UEN0"/>
<evidence type="ECO:0000313" key="24">
    <source>
        <dbReference type="EMBL" id="KAG0528849.1"/>
    </source>
</evidence>
<dbReference type="GO" id="GO:0004674">
    <property type="term" value="F:protein serine/threonine kinase activity"/>
    <property type="evidence" value="ECO:0007669"/>
    <property type="project" value="UniProtKB-KW"/>
</dbReference>
<evidence type="ECO:0000256" key="8">
    <source>
        <dbReference type="ARBA" id="ARBA00022679"/>
    </source>
</evidence>
<keyword evidence="18" id="KW-0325">Glycoprotein</keyword>
<dbReference type="GO" id="GO:0005524">
    <property type="term" value="F:ATP binding"/>
    <property type="evidence" value="ECO:0007669"/>
    <property type="project" value="UniProtKB-UniRule"/>
</dbReference>
<feature type="domain" description="Protein kinase" evidence="23">
    <location>
        <begin position="736"/>
        <end position="999"/>
    </location>
</feature>
<dbReference type="InterPro" id="IPR013210">
    <property type="entry name" value="LRR_N_plant-typ"/>
</dbReference>
<dbReference type="InterPro" id="IPR000719">
    <property type="entry name" value="Prot_kinase_dom"/>
</dbReference>
<evidence type="ECO:0000256" key="5">
    <source>
        <dbReference type="ARBA" id="ARBA00022527"/>
    </source>
</evidence>
<dbReference type="InterPro" id="IPR032675">
    <property type="entry name" value="LRR_dom_sf"/>
</dbReference>
<keyword evidence="7" id="KW-0433">Leucine-rich repeat</keyword>
<dbReference type="EMBL" id="CM027684">
    <property type="protein sequence ID" value="KAG0528849.1"/>
    <property type="molecule type" value="Genomic_DNA"/>
</dbReference>
<dbReference type="InterPro" id="IPR017441">
    <property type="entry name" value="Protein_kinase_ATP_BS"/>
</dbReference>
<evidence type="ECO:0000256" key="3">
    <source>
        <dbReference type="ARBA" id="ARBA00012513"/>
    </source>
</evidence>
<comment type="catalytic activity">
    <reaction evidence="20">
        <text>L-seryl-[protein] + ATP = O-phospho-L-seryl-[protein] + ADP + H(+)</text>
        <dbReference type="Rhea" id="RHEA:17989"/>
        <dbReference type="Rhea" id="RHEA-COMP:9863"/>
        <dbReference type="Rhea" id="RHEA-COMP:11604"/>
        <dbReference type="ChEBI" id="CHEBI:15378"/>
        <dbReference type="ChEBI" id="CHEBI:29999"/>
        <dbReference type="ChEBI" id="CHEBI:30616"/>
        <dbReference type="ChEBI" id="CHEBI:83421"/>
        <dbReference type="ChEBI" id="CHEBI:456216"/>
        <dbReference type="EC" id="2.7.11.1"/>
    </reaction>
</comment>
<dbReference type="InterPro" id="IPR003591">
    <property type="entry name" value="Leu-rich_rpt_typical-subtyp"/>
</dbReference>
<keyword evidence="10 22" id="KW-0732">Signal</keyword>
<evidence type="ECO:0000256" key="2">
    <source>
        <dbReference type="ARBA" id="ARBA00004479"/>
    </source>
</evidence>
<dbReference type="GO" id="GO:0005886">
    <property type="term" value="C:plasma membrane"/>
    <property type="evidence" value="ECO:0007669"/>
    <property type="project" value="UniProtKB-SubCell"/>
</dbReference>
<comment type="subcellular location">
    <subcellularLocation>
        <location evidence="1">Cell membrane</location>
        <topology evidence="1">Single-pass membrane protein</topology>
    </subcellularLocation>
    <subcellularLocation>
        <location evidence="2">Membrane</location>
        <topology evidence="2">Single-pass type I membrane protein</topology>
    </subcellularLocation>
</comment>
<feature type="signal peptide" evidence="22">
    <location>
        <begin position="1"/>
        <end position="26"/>
    </location>
</feature>
<evidence type="ECO:0000256" key="19">
    <source>
        <dbReference type="ARBA" id="ARBA00047899"/>
    </source>
</evidence>
<comment type="catalytic activity">
    <reaction evidence="19">
        <text>L-threonyl-[protein] + ATP = O-phospho-L-threonyl-[protein] + ADP + H(+)</text>
        <dbReference type="Rhea" id="RHEA:46608"/>
        <dbReference type="Rhea" id="RHEA-COMP:11060"/>
        <dbReference type="Rhea" id="RHEA-COMP:11605"/>
        <dbReference type="ChEBI" id="CHEBI:15378"/>
        <dbReference type="ChEBI" id="CHEBI:30013"/>
        <dbReference type="ChEBI" id="CHEBI:30616"/>
        <dbReference type="ChEBI" id="CHEBI:61977"/>
        <dbReference type="ChEBI" id="CHEBI:456216"/>
        <dbReference type="EC" id="2.7.11.1"/>
    </reaction>
</comment>
<feature type="binding site" evidence="21">
    <location>
        <position position="765"/>
    </location>
    <ligand>
        <name>ATP</name>
        <dbReference type="ChEBI" id="CHEBI:30616"/>
    </ligand>
</feature>
<evidence type="ECO:0000256" key="14">
    <source>
        <dbReference type="ARBA" id="ARBA00022840"/>
    </source>
</evidence>
<dbReference type="FunFam" id="3.30.200.20:FF:000309">
    <property type="entry name" value="Leucine-rich repeat receptor protein kinase MSP1"/>
    <property type="match status" value="1"/>
</dbReference>
<organism evidence="24 25">
    <name type="scientific">Sorghum bicolor</name>
    <name type="common">Sorghum</name>
    <name type="synonym">Sorghum vulgare</name>
    <dbReference type="NCBI Taxonomy" id="4558"/>
    <lineage>
        <taxon>Eukaryota</taxon>
        <taxon>Viridiplantae</taxon>
        <taxon>Streptophyta</taxon>
        <taxon>Embryophyta</taxon>
        <taxon>Tracheophyta</taxon>
        <taxon>Spermatophyta</taxon>
        <taxon>Magnoliopsida</taxon>
        <taxon>Liliopsida</taxon>
        <taxon>Poales</taxon>
        <taxon>Poaceae</taxon>
        <taxon>PACMAD clade</taxon>
        <taxon>Panicoideae</taxon>
        <taxon>Andropogonodae</taxon>
        <taxon>Andropogoneae</taxon>
        <taxon>Sorghinae</taxon>
        <taxon>Sorghum</taxon>
    </lineage>
</organism>
<evidence type="ECO:0000256" key="1">
    <source>
        <dbReference type="ARBA" id="ARBA00004162"/>
    </source>
</evidence>
<dbReference type="FunFam" id="3.80.10.10:FF:000041">
    <property type="entry name" value="LRR receptor-like serine/threonine-protein kinase ERECTA"/>
    <property type="match status" value="1"/>
</dbReference>
<feature type="chain" id="PRO_5037150957" description="non-specific serine/threonine protein kinase" evidence="22">
    <location>
        <begin position="27"/>
        <end position="999"/>
    </location>
</feature>
<keyword evidence="6" id="KW-0597">Phosphoprotein</keyword>
<keyword evidence="17" id="KW-0675">Receptor</keyword>
<keyword evidence="9" id="KW-0812">Transmembrane</keyword>
<dbReference type="PROSITE" id="PS00107">
    <property type="entry name" value="PROTEIN_KINASE_ATP"/>
    <property type="match status" value="1"/>
</dbReference>
<keyword evidence="8" id="KW-0808">Transferase</keyword>
<keyword evidence="11" id="KW-0677">Repeat</keyword>
<evidence type="ECO:0000256" key="6">
    <source>
        <dbReference type="ARBA" id="ARBA00022553"/>
    </source>
</evidence>
<evidence type="ECO:0000256" key="9">
    <source>
        <dbReference type="ARBA" id="ARBA00022692"/>
    </source>
</evidence>
<evidence type="ECO:0000259" key="23">
    <source>
        <dbReference type="PROSITE" id="PS50011"/>
    </source>
</evidence>
<name>A0A921UEN0_SORBI</name>
<keyword evidence="12 21" id="KW-0547">Nucleotide-binding</keyword>
<dbReference type="PANTHER" id="PTHR48053">
    <property type="entry name" value="LEUCINE RICH REPEAT FAMILY PROTEIN, EXPRESSED"/>
    <property type="match status" value="1"/>
</dbReference>
<dbReference type="Pfam" id="PF00560">
    <property type="entry name" value="LRR_1"/>
    <property type="match status" value="7"/>
</dbReference>
<dbReference type="Proteomes" id="UP000807115">
    <property type="component" value="Chromosome 5"/>
</dbReference>